<comment type="caution">
    <text evidence="6">The sequence shown here is derived from an EMBL/GenBank/DDBJ whole genome shotgun (WGS) entry which is preliminary data.</text>
</comment>
<dbReference type="Pfam" id="PF22725">
    <property type="entry name" value="GFO_IDH_MocA_C3"/>
    <property type="match status" value="1"/>
</dbReference>
<organism evidence="6 7">
    <name type="scientific">Streptomyces griseiscabiei</name>
    <dbReference type="NCBI Taxonomy" id="2993540"/>
    <lineage>
        <taxon>Bacteria</taxon>
        <taxon>Bacillati</taxon>
        <taxon>Actinomycetota</taxon>
        <taxon>Actinomycetes</taxon>
        <taxon>Kitasatosporales</taxon>
        <taxon>Streptomycetaceae</taxon>
        <taxon>Streptomyces</taxon>
    </lineage>
</organism>
<feature type="domain" description="GFO/IDH/MocA-like oxidoreductase" evidence="5">
    <location>
        <begin position="133"/>
        <end position="249"/>
    </location>
</feature>
<dbReference type="InterPro" id="IPR050984">
    <property type="entry name" value="Gfo/Idh/MocA_domain"/>
</dbReference>
<dbReference type="Gene3D" id="3.30.360.10">
    <property type="entry name" value="Dihydrodipicolinate Reductase, domain 2"/>
    <property type="match status" value="1"/>
</dbReference>
<gene>
    <name evidence="6" type="ORF">PV517_22215</name>
</gene>
<dbReference type="SUPFAM" id="SSF51735">
    <property type="entry name" value="NAD(P)-binding Rossmann-fold domains"/>
    <property type="match status" value="1"/>
</dbReference>
<dbReference type="Proteomes" id="UP001271723">
    <property type="component" value="Unassembled WGS sequence"/>
</dbReference>
<feature type="domain" description="Gfo/Idh/MocA-like oxidoreductase N-terminal" evidence="4">
    <location>
        <begin position="5"/>
        <end position="121"/>
    </location>
</feature>
<comment type="similarity">
    <text evidence="1">Belongs to the Gfo/Idh/MocA family.</text>
</comment>
<evidence type="ECO:0000256" key="2">
    <source>
        <dbReference type="ARBA" id="ARBA00023002"/>
    </source>
</evidence>
<sequence>MLDPVRIGVLGCADIARRRMLPALAAAGDTVLAAVASRDAGKAARTALPYGCRAVAGYLPLLALPEVEAVYVPLPVALHAEWVEAALLAGKHVLAEKPLTTDPDRSRRLFALARARGLVLRENVMFVHHPQHAAVLRLLADGAIGEPRSFHASFAVPRRPDGDIRLDPALGGGALWDVGVYPVRAAVHFLGAGLRVAGAVLTEGRDGRGVHIAGSALVRTPDGVGAHLDFGLDHAYRSSYELRGSEGRITVDHAFTPPADRPAVLRLDRGATTREVGVGAHDQVAATVRAFARAVRAAAADGPSGTAGPAAPAGTDTVDRSEEASLRQADLLADVLCGAGRDLARTFTPPSTTEYS</sequence>
<feature type="region of interest" description="Disordered" evidence="3">
    <location>
        <begin position="299"/>
        <end position="324"/>
    </location>
</feature>
<dbReference type="SUPFAM" id="SSF55347">
    <property type="entry name" value="Glyceraldehyde-3-phosphate dehydrogenase-like, C-terminal domain"/>
    <property type="match status" value="1"/>
</dbReference>
<dbReference type="Gene3D" id="3.40.50.720">
    <property type="entry name" value="NAD(P)-binding Rossmann-like Domain"/>
    <property type="match status" value="1"/>
</dbReference>
<evidence type="ECO:0000256" key="1">
    <source>
        <dbReference type="ARBA" id="ARBA00010928"/>
    </source>
</evidence>
<protein>
    <submittedName>
        <fullName evidence="6">Gfo/Idh/MocA family oxidoreductase</fullName>
    </submittedName>
</protein>
<dbReference type="Pfam" id="PF01408">
    <property type="entry name" value="GFO_IDH_MocA"/>
    <property type="match status" value="1"/>
</dbReference>
<dbReference type="EMBL" id="JARAVY010000008">
    <property type="protein sequence ID" value="MDX2911393.1"/>
    <property type="molecule type" value="Genomic_DNA"/>
</dbReference>
<dbReference type="InterPro" id="IPR036291">
    <property type="entry name" value="NAD(P)-bd_dom_sf"/>
</dbReference>
<evidence type="ECO:0000259" key="4">
    <source>
        <dbReference type="Pfam" id="PF01408"/>
    </source>
</evidence>
<evidence type="ECO:0000313" key="7">
    <source>
        <dbReference type="Proteomes" id="UP001271723"/>
    </source>
</evidence>
<dbReference type="InterPro" id="IPR000683">
    <property type="entry name" value="Gfo/Idh/MocA-like_OxRdtase_N"/>
</dbReference>
<reference evidence="6 7" key="1">
    <citation type="journal article" date="2023" name="Microb. Genom.">
        <title>Mesoterricola silvestris gen. nov., sp. nov., Mesoterricola sediminis sp. nov., Geothrix oryzae sp. nov., Geothrix edaphica sp. nov., Geothrix rubra sp. nov., and Geothrix limicola sp. nov., six novel members of Acidobacteriota isolated from soils.</title>
        <authorList>
            <person name="Weisberg A.J."/>
            <person name="Pearce E."/>
            <person name="Kramer C.G."/>
            <person name="Chang J.H."/>
            <person name="Clarke C.R."/>
        </authorList>
    </citation>
    <scope>NUCLEOTIDE SEQUENCE [LARGE SCALE GENOMIC DNA]</scope>
    <source>
        <strain evidence="6 7">NRRL_B-2795</strain>
    </source>
</reference>
<dbReference type="RefSeq" id="WP_267299661.1">
    <property type="nucleotide sequence ID" value="NZ_JAGJBZ010000002.1"/>
</dbReference>
<dbReference type="PANTHER" id="PTHR22604">
    <property type="entry name" value="OXIDOREDUCTASES"/>
    <property type="match status" value="1"/>
</dbReference>
<proteinExistence type="inferred from homology"/>
<feature type="compositionally biased region" description="Low complexity" evidence="3">
    <location>
        <begin position="299"/>
        <end position="316"/>
    </location>
</feature>
<name>A0ABU4L8M6_9ACTN</name>
<evidence type="ECO:0000259" key="5">
    <source>
        <dbReference type="Pfam" id="PF22725"/>
    </source>
</evidence>
<keyword evidence="2" id="KW-0560">Oxidoreductase</keyword>
<dbReference type="PANTHER" id="PTHR22604:SF105">
    <property type="entry name" value="TRANS-1,2-DIHYDROBENZENE-1,2-DIOL DEHYDROGENASE"/>
    <property type="match status" value="1"/>
</dbReference>
<evidence type="ECO:0000313" key="6">
    <source>
        <dbReference type="EMBL" id="MDX2911393.1"/>
    </source>
</evidence>
<evidence type="ECO:0000256" key="3">
    <source>
        <dbReference type="SAM" id="MobiDB-lite"/>
    </source>
</evidence>
<accession>A0ABU4L8M6</accession>
<keyword evidence="7" id="KW-1185">Reference proteome</keyword>
<dbReference type="InterPro" id="IPR055170">
    <property type="entry name" value="GFO_IDH_MocA-like_dom"/>
</dbReference>